<evidence type="ECO:0008006" key="5">
    <source>
        <dbReference type="Google" id="ProtNLM"/>
    </source>
</evidence>
<evidence type="ECO:0000313" key="2">
    <source>
        <dbReference type="EMBL" id="MCT4373461.1"/>
    </source>
</evidence>
<sequence>MLRKFGMSLIFLAGAAAPLAAAEQEVLLMGLGYFPDEIYVSIGDVINFVNDSTVPMSATATDASWDSGVLQPGESFALEVTDGMQSSFGNTYDAESSAAGYIDYVNPAPLELENNS</sequence>
<dbReference type="AlphaFoldDB" id="A0A2A3K090"/>
<keyword evidence="4" id="KW-1185">Reference proteome</keyword>
<keyword evidence="1" id="KW-0732">Signal</keyword>
<evidence type="ECO:0000313" key="3">
    <source>
        <dbReference type="EMBL" id="PBD20119.1"/>
    </source>
</evidence>
<protein>
    <recommendedName>
        <fullName evidence="5">Plastocyanin</fullName>
    </recommendedName>
</protein>
<organism evidence="3">
    <name type="scientific">Alloyangia mangrovi</name>
    <dbReference type="NCBI Taxonomy" id="1779329"/>
    <lineage>
        <taxon>Bacteria</taxon>
        <taxon>Pseudomonadati</taxon>
        <taxon>Pseudomonadota</taxon>
        <taxon>Alphaproteobacteria</taxon>
        <taxon>Rhodobacterales</taxon>
        <taxon>Roseobacteraceae</taxon>
        <taxon>Alloyangia</taxon>
    </lineage>
</organism>
<feature type="signal peptide" evidence="1">
    <location>
        <begin position="1"/>
        <end position="22"/>
    </location>
</feature>
<dbReference type="OrthoDB" id="7856719at2"/>
<reference evidence="2" key="3">
    <citation type="submission" date="2024-05" db="EMBL/GenBank/DDBJ databases">
        <title>Yangia mangrovi SAOS 153D genome.</title>
        <authorList>
            <person name="Verma A."/>
            <person name="Pal Y."/>
            <person name="Sundharam S."/>
            <person name="Bisht B."/>
            <person name="Srinivasan K."/>
        </authorList>
    </citation>
    <scope>NUCLEOTIDE SEQUENCE</scope>
    <source>
        <strain evidence="2">SAOS 153D</strain>
    </source>
</reference>
<dbReference type="EMBL" id="NTHN01000074">
    <property type="protein sequence ID" value="PBD20119.1"/>
    <property type="molecule type" value="Genomic_DNA"/>
</dbReference>
<reference evidence="3" key="1">
    <citation type="submission" date="2017-09" db="EMBL/GenBank/DDBJ databases">
        <title>Yangia sp. SAOS 153D whole genome sequencing.</title>
        <authorList>
            <person name="Verma A."/>
            <person name="Krishnamurthi S."/>
        </authorList>
    </citation>
    <scope>NUCLEOTIDE SEQUENCE [LARGE SCALE GENOMIC DNA]</scope>
    <source>
        <strain evidence="3">SAOS 153D</strain>
    </source>
</reference>
<evidence type="ECO:0000256" key="1">
    <source>
        <dbReference type="SAM" id="SignalP"/>
    </source>
</evidence>
<evidence type="ECO:0000313" key="4">
    <source>
        <dbReference type="Proteomes" id="UP000217448"/>
    </source>
</evidence>
<dbReference type="EMBL" id="NTHN02000090">
    <property type="protein sequence ID" value="MCT4373461.1"/>
    <property type="molecule type" value="Genomic_DNA"/>
</dbReference>
<feature type="chain" id="PRO_5012991631" description="Plastocyanin" evidence="1">
    <location>
        <begin position="23"/>
        <end position="116"/>
    </location>
</feature>
<gene>
    <name evidence="2" type="ORF">CLG85_025465</name>
    <name evidence="3" type="ORF">CLG85_05750</name>
</gene>
<dbReference type="Proteomes" id="UP000217448">
    <property type="component" value="Unassembled WGS sequence"/>
</dbReference>
<dbReference type="Gene3D" id="2.60.40.420">
    <property type="entry name" value="Cupredoxins - blue copper proteins"/>
    <property type="match status" value="1"/>
</dbReference>
<accession>A0A2A3K090</accession>
<proteinExistence type="predicted"/>
<comment type="caution">
    <text evidence="3">The sequence shown here is derived from an EMBL/GenBank/DDBJ whole genome shotgun (WGS) entry which is preliminary data.</text>
</comment>
<dbReference type="InterPro" id="IPR008972">
    <property type="entry name" value="Cupredoxin"/>
</dbReference>
<reference evidence="4" key="2">
    <citation type="submission" date="2023-07" db="EMBL/GenBank/DDBJ databases">
        <title>Yangia mangrovi SAOS 153D genome.</title>
        <authorList>
            <person name="Verma A."/>
            <person name="Pal Y."/>
            <person name="Sundharam S."/>
            <person name="Bisht B."/>
            <person name="Srinivasan K."/>
        </authorList>
    </citation>
    <scope>NUCLEOTIDE SEQUENCE [LARGE SCALE GENOMIC DNA]</scope>
    <source>
        <strain evidence="4">SAOS 153D</strain>
    </source>
</reference>
<dbReference type="SUPFAM" id="SSF49503">
    <property type="entry name" value="Cupredoxins"/>
    <property type="match status" value="1"/>
</dbReference>
<name>A0A2A3K090_9RHOB</name>